<dbReference type="AlphaFoldDB" id="A0ABD0KIB3"/>
<dbReference type="EMBL" id="JACVVK020000172">
    <property type="protein sequence ID" value="KAK7486915.1"/>
    <property type="molecule type" value="Genomic_DNA"/>
</dbReference>
<protein>
    <submittedName>
        <fullName evidence="1">Uncharacterized protein</fullName>
    </submittedName>
</protein>
<organism evidence="1 2">
    <name type="scientific">Batillaria attramentaria</name>
    <dbReference type="NCBI Taxonomy" id="370345"/>
    <lineage>
        <taxon>Eukaryota</taxon>
        <taxon>Metazoa</taxon>
        <taxon>Spiralia</taxon>
        <taxon>Lophotrochozoa</taxon>
        <taxon>Mollusca</taxon>
        <taxon>Gastropoda</taxon>
        <taxon>Caenogastropoda</taxon>
        <taxon>Sorbeoconcha</taxon>
        <taxon>Cerithioidea</taxon>
        <taxon>Batillariidae</taxon>
        <taxon>Batillaria</taxon>
    </lineage>
</organism>
<keyword evidence="2" id="KW-1185">Reference proteome</keyword>
<comment type="caution">
    <text evidence="1">The sequence shown here is derived from an EMBL/GenBank/DDBJ whole genome shotgun (WGS) entry which is preliminary data.</text>
</comment>
<gene>
    <name evidence="1" type="ORF">BaRGS_00021886</name>
</gene>
<sequence length="86" mass="9188">AYEADEGDGRLVNTGGGELRKLCQTLARKAAATVCDIHPTSVTSQPTVCDFHPTSVTSQPTVCDFHTTSVTSQPIQDYSNADQMKS</sequence>
<feature type="non-terminal residue" evidence="1">
    <location>
        <position position="1"/>
    </location>
</feature>
<evidence type="ECO:0000313" key="2">
    <source>
        <dbReference type="Proteomes" id="UP001519460"/>
    </source>
</evidence>
<name>A0ABD0KIB3_9CAEN</name>
<accession>A0ABD0KIB3</accession>
<evidence type="ECO:0000313" key="1">
    <source>
        <dbReference type="EMBL" id="KAK7486915.1"/>
    </source>
</evidence>
<dbReference type="Proteomes" id="UP001519460">
    <property type="component" value="Unassembled WGS sequence"/>
</dbReference>
<reference evidence="1 2" key="1">
    <citation type="journal article" date="2023" name="Sci. Data">
        <title>Genome assembly of the Korean intertidal mud-creeper Batillaria attramentaria.</title>
        <authorList>
            <person name="Patra A.K."/>
            <person name="Ho P.T."/>
            <person name="Jun S."/>
            <person name="Lee S.J."/>
            <person name="Kim Y."/>
            <person name="Won Y.J."/>
        </authorList>
    </citation>
    <scope>NUCLEOTIDE SEQUENCE [LARGE SCALE GENOMIC DNA]</scope>
    <source>
        <strain evidence="1">Wonlab-2016</strain>
    </source>
</reference>
<proteinExistence type="predicted"/>